<dbReference type="InterPro" id="IPR017959">
    <property type="entry name" value="Asn/Gln-tRNA_amidoTrfase_suB/E"/>
</dbReference>
<dbReference type="HAMAP" id="MF_00121">
    <property type="entry name" value="GatB"/>
    <property type="match status" value="1"/>
</dbReference>
<protein>
    <recommendedName>
        <fullName evidence="10">Aspartyl/glutamyl-tRNA(Asn/Gln) amidotransferase subunit B</fullName>
        <shortName evidence="10">Asp/Glu-ADT subunit B</shortName>
        <ecNumber evidence="10">6.3.5.-</ecNumber>
    </recommendedName>
</protein>
<evidence type="ECO:0000313" key="12">
    <source>
        <dbReference type="EMBL" id="MBS7525735.1"/>
    </source>
</evidence>
<dbReference type="InterPro" id="IPR006075">
    <property type="entry name" value="Asn/Gln-tRNA_Trfase_suB/E_cat"/>
</dbReference>
<sequence length="477" mass="53864">MKDAYEVVIGLEVHVELKTATKIFCNCTTAFGGEPNTHCCPVCLGFPGTLPVLNEKVVDYAIKAGVATHCSITQYGKQDRKNYFYPDLPKAYQISQYDLPLCYEGHLDIVVGEHEKRIGITRIHIEEDAGKLIHDEKGTYIDYNRCGVPLIEIVSEPDLRSADEVKAYLTKLRAILLFADVSDCKMNEGSFRCDVNLSIRKKGELKYGTRTEMKNLNSFAFIAKAIEHETNRQIQLIESGESVVQETRRWDQAKGKSVSMRTKEDAHDYRYFPDPDLMPIVVNDAMLKALTESLPQLPDDRKQHYVKTLKLTPYVAEQMVSSKQISDFFDTCIEDGAEAETLSKLVMNEVMRLMSKEGDDGQILMDTSQMTALVQMIATDAINYSIGKKVLEGIWNSETMPKDYVEANDLAPIKDKTVLVGYADEILQKQPKIIEDYLNGKEKAVQAFIGQMMRMTKGKADPDLASEIFFEKVRALK</sequence>
<evidence type="ECO:0000256" key="5">
    <source>
        <dbReference type="ARBA" id="ARBA00022840"/>
    </source>
</evidence>
<dbReference type="InterPro" id="IPR017958">
    <property type="entry name" value="Gln-tRNA_amidoTrfase_suB_CS"/>
</dbReference>
<keyword evidence="13" id="KW-1185">Reference proteome</keyword>
<comment type="catalytic activity">
    <reaction evidence="8 10">
        <text>L-aspartyl-tRNA(Asn) + L-glutamine + ATP + H2O = L-asparaginyl-tRNA(Asn) + L-glutamate + ADP + phosphate + 2 H(+)</text>
        <dbReference type="Rhea" id="RHEA:14513"/>
        <dbReference type="Rhea" id="RHEA-COMP:9674"/>
        <dbReference type="Rhea" id="RHEA-COMP:9677"/>
        <dbReference type="ChEBI" id="CHEBI:15377"/>
        <dbReference type="ChEBI" id="CHEBI:15378"/>
        <dbReference type="ChEBI" id="CHEBI:29985"/>
        <dbReference type="ChEBI" id="CHEBI:30616"/>
        <dbReference type="ChEBI" id="CHEBI:43474"/>
        <dbReference type="ChEBI" id="CHEBI:58359"/>
        <dbReference type="ChEBI" id="CHEBI:78515"/>
        <dbReference type="ChEBI" id="CHEBI:78516"/>
        <dbReference type="ChEBI" id="CHEBI:456216"/>
    </reaction>
</comment>
<feature type="domain" description="Asn/Gln amidotransferase" evidence="11">
    <location>
        <begin position="327"/>
        <end position="473"/>
    </location>
</feature>
<dbReference type="InterPro" id="IPR004413">
    <property type="entry name" value="GatB"/>
</dbReference>
<dbReference type="InterPro" id="IPR042114">
    <property type="entry name" value="GatB_C_1"/>
</dbReference>
<evidence type="ECO:0000259" key="11">
    <source>
        <dbReference type="SMART" id="SM00845"/>
    </source>
</evidence>
<dbReference type="PANTHER" id="PTHR11659">
    <property type="entry name" value="GLUTAMYL-TRNA GLN AMIDOTRANSFERASE SUBUNIT B MITOCHONDRIAL AND PROKARYOTIC PET112-RELATED"/>
    <property type="match status" value="1"/>
</dbReference>
<dbReference type="Pfam" id="PF02637">
    <property type="entry name" value="GatB_Yqey"/>
    <property type="match status" value="1"/>
</dbReference>
<dbReference type="Gene3D" id="1.10.150.380">
    <property type="entry name" value="GatB domain, N-terminal subdomain"/>
    <property type="match status" value="1"/>
</dbReference>
<dbReference type="InterPro" id="IPR023168">
    <property type="entry name" value="GatB_Yqey_C_2"/>
</dbReference>
<dbReference type="PROSITE" id="PS01234">
    <property type="entry name" value="GATB"/>
    <property type="match status" value="1"/>
</dbReference>
<keyword evidence="3 10" id="KW-0436">Ligase</keyword>
<evidence type="ECO:0000256" key="9">
    <source>
        <dbReference type="ARBA" id="ARBA00047913"/>
    </source>
</evidence>
<dbReference type="EC" id="6.3.5.-" evidence="10"/>
<dbReference type="SUPFAM" id="SSF89095">
    <property type="entry name" value="GatB/YqeY motif"/>
    <property type="match status" value="1"/>
</dbReference>
<evidence type="ECO:0000256" key="3">
    <source>
        <dbReference type="ARBA" id="ARBA00022598"/>
    </source>
</evidence>
<gene>
    <name evidence="10 12" type="primary">gatB</name>
    <name evidence="12" type="ORF">KHM83_03485</name>
</gene>
<dbReference type="SMART" id="SM00845">
    <property type="entry name" value="GatB_Yqey"/>
    <property type="match status" value="1"/>
</dbReference>
<evidence type="ECO:0000256" key="2">
    <source>
        <dbReference type="ARBA" id="ARBA00011123"/>
    </source>
</evidence>
<evidence type="ECO:0000256" key="7">
    <source>
        <dbReference type="ARBA" id="ARBA00024799"/>
    </source>
</evidence>
<name>A0ABS5PKP2_9FIRM</name>
<dbReference type="Proteomes" id="UP000746471">
    <property type="component" value="Unassembled WGS sequence"/>
</dbReference>
<dbReference type="RefSeq" id="WP_213235519.1">
    <property type="nucleotide sequence ID" value="NZ_JAHBCL010000004.1"/>
</dbReference>
<keyword evidence="6 10" id="KW-0648">Protein biosynthesis</keyword>
<dbReference type="EMBL" id="JAHBCL010000004">
    <property type="protein sequence ID" value="MBS7525735.1"/>
    <property type="molecule type" value="Genomic_DNA"/>
</dbReference>
<evidence type="ECO:0000256" key="10">
    <source>
        <dbReference type="HAMAP-Rule" id="MF_00121"/>
    </source>
</evidence>
<comment type="catalytic activity">
    <reaction evidence="9 10">
        <text>L-glutamyl-tRNA(Gln) + L-glutamine + ATP + H2O = L-glutaminyl-tRNA(Gln) + L-glutamate + ADP + phosphate + H(+)</text>
        <dbReference type="Rhea" id="RHEA:17521"/>
        <dbReference type="Rhea" id="RHEA-COMP:9681"/>
        <dbReference type="Rhea" id="RHEA-COMP:9684"/>
        <dbReference type="ChEBI" id="CHEBI:15377"/>
        <dbReference type="ChEBI" id="CHEBI:15378"/>
        <dbReference type="ChEBI" id="CHEBI:29985"/>
        <dbReference type="ChEBI" id="CHEBI:30616"/>
        <dbReference type="ChEBI" id="CHEBI:43474"/>
        <dbReference type="ChEBI" id="CHEBI:58359"/>
        <dbReference type="ChEBI" id="CHEBI:78520"/>
        <dbReference type="ChEBI" id="CHEBI:78521"/>
        <dbReference type="ChEBI" id="CHEBI:456216"/>
    </reaction>
</comment>
<dbReference type="NCBIfam" id="NF004012">
    <property type="entry name" value="PRK05477.1-2"/>
    <property type="match status" value="1"/>
</dbReference>
<evidence type="ECO:0000256" key="4">
    <source>
        <dbReference type="ARBA" id="ARBA00022741"/>
    </source>
</evidence>
<evidence type="ECO:0000256" key="1">
    <source>
        <dbReference type="ARBA" id="ARBA00005306"/>
    </source>
</evidence>
<comment type="caution">
    <text evidence="12">The sequence shown here is derived from an EMBL/GenBank/DDBJ whole genome shotgun (WGS) entry which is preliminary data.</text>
</comment>
<dbReference type="InterPro" id="IPR014746">
    <property type="entry name" value="Gln_synth/guanido_kin_cat_dom"/>
</dbReference>
<dbReference type="Gene3D" id="1.10.10.410">
    <property type="match status" value="1"/>
</dbReference>
<reference evidence="12 13" key="1">
    <citation type="submission" date="2021-05" db="EMBL/GenBank/DDBJ databases">
        <title>Fusibacter ferrireducens sp. nov., an anaerobic, sulfur- and Fe-reducing bacterium isolated from the mangrove sediment.</title>
        <authorList>
            <person name="Qiu D."/>
        </authorList>
    </citation>
    <scope>NUCLEOTIDE SEQUENCE [LARGE SCALE GENOMIC DNA]</scope>
    <source>
        <strain evidence="12 13">DSM 12116</strain>
    </source>
</reference>
<dbReference type="Pfam" id="PF02934">
    <property type="entry name" value="GatB_N"/>
    <property type="match status" value="1"/>
</dbReference>
<comment type="similarity">
    <text evidence="1 10">Belongs to the GatB/GatE family. GatB subfamily.</text>
</comment>
<accession>A0ABS5PKP2</accession>
<evidence type="ECO:0000313" key="13">
    <source>
        <dbReference type="Proteomes" id="UP000746471"/>
    </source>
</evidence>
<dbReference type="InterPro" id="IPR018027">
    <property type="entry name" value="Asn/Gln_amidotransferase"/>
</dbReference>
<comment type="subunit">
    <text evidence="2 10">Heterotrimer of A, B and C subunits.</text>
</comment>
<dbReference type="SUPFAM" id="SSF55931">
    <property type="entry name" value="Glutamine synthetase/guanido kinase"/>
    <property type="match status" value="1"/>
</dbReference>
<dbReference type="InterPro" id="IPR003789">
    <property type="entry name" value="Asn/Gln_tRNA_amidoTrase-B-like"/>
</dbReference>
<dbReference type="PANTHER" id="PTHR11659:SF0">
    <property type="entry name" value="GLUTAMYL-TRNA(GLN) AMIDOTRANSFERASE SUBUNIT B, MITOCHONDRIAL"/>
    <property type="match status" value="1"/>
</dbReference>
<dbReference type="NCBIfam" id="NF004014">
    <property type="entry name" value="PRK05477.1-4"/>
    <property type="match status" value="1"/>
</dbReference>
<evidence type="ECO:0000256" key="6">
    <source>
        <dbReference type="ARBA" id="ARBA00022917"/>
    </source>
</evidence>
<evidence type="ECO:0000256" key="8">
    <source>
        <dbReference type="ARBA" id="ARBA00047380"/>
    </source>
</evidence>
<dbReference type="NCBIfam" id="TIGR00133">
    <property type="entry name" value="gatB"/>
    <property type="match status" value="1"/>
</dbReference>
<keyword evidence="4 10" id="KW-0547">Nucleotide-binding</keyword>
<organism evidence="12 13">
    <name type="scientific">Fusibacter paucivorans</name>
    <dbReference type="NCBI Taxonomy" id="76009"/>
    <lineage>
        <taxon>Bacteria</taxon>
        <taxon>Bacillati</taxon>
        <taxon>Bacillota</taxon>
        <taxon>Clostridia</taxon>
        <taxon>Eubacteriales</taxon>
        <taxon>Eubacteriales Family XII. Incertae Sedis</taxon>
        <taxon>Fusibacter</taxon>
    </lineage>
</organism>
<keyword evidence="5 10" id="KW-0067">ATP-binding</keyword>
<proteinExistence type="inferred from homology"/>
<comment type="function">
    <text evidence="7 10">Allows the formation of correctly charged Asn-tRNA(Asn) or Gln-tRNA(Gln) through the transamidation of misacylated Asp-tRNA(Asn) or Glu-tRNA(Gln) in organisms which lack either or both of asparaginyl-tRNA or glutaminyl-tRNA synthetases. The reaction takes place in the presence of glutamine and ATP through an activated phospho-Asp-tRNA(Asn) or phospho-Glu-tRNA(Gln).</text>
</comment>